<accession>A0A1P8TS95</accession>
<keyword evidence="2" id="KW-0378">Hydrolase</keyword>
<evidence type="ECO:0000313" key="2">
    <source>
        <dbReference type="EMBL" id="QQC93289.1"/>
    </source>
</evidence>
<name>A0A1P8TS95_9ACTN</name>
<reference evidence="2 4" key="2">
    <citation type="submission" date="2020-12" db="EMBL/GenBank/DDBJ databases">
        <title>Identification and biosynthesis of polyene macrolides produced by Streptomyces alfalfae Men-myco-93-63.</title>
        <authorList>
            <person name="Liu D."/>
            <person name="Li Y."/>
            <person name="Liu L."/>
            <person name="Han X."/>
            <person name="Shen F."/>
        </authorList>
    </citation>
    <scope>NUCLEOTIDE SEQUENCE [LARGE SCALE GENOMIC DNA]</scope>
    <source>
        <strain evidence="2 4">Men-myco-93-63</strain>
    </source>
</reference>
<keyword evidence="3" id="KW-1185">Reference proteome</keyword>
<evidence type="ECO:0000313" key="1">
    <source>
        <dbReference type="EMBL" id="APY90503.1"/>
    </source>
</evidence>
<dbReference type="RefSeq" id="WP_076688384.1">
    <property type="nucleotide sequence ID" value="NZ_CP015588.1"/>
</dbReference>
<gene>
    <name evidence="1" type="ORF">A7J05_01425</name>
    <name evidence="2" type="ORF">I8755_36920</name>
</gene>
<dbReference type="Proteomes" id="UP000596130">
    <property type="component" value="Chromosome"/>
</dbReference>
<reference evidence="1 3" key="1">
    <citation type="submission" date="2016-05" db="EMBL/GenBank/DDBJ databases">
        <authorList>
            <person name="Gu J."/>
        </authorList>
    </citation>
    <scope>NUCLEOTIDE SEQUENCE [LARGE SCALE GENOMIC DNA]</scope>
    <source>
        <strain evidence="1 3">ACCC40021</strain>
    </source>
</reference>
<dbReference type="EMBL" id="CP065959">
    <property type="protein sequence ID" value="QQC93289.1"/>
    <property type="molecule type" value="Genomic_DNA"/>
</dbReference>
<sequence>MTTPLAPPAYDVSDETLPLAREPYLSLAPAVLSWPAHETTLQPRDYERLARHLAAQARVLAESLRRLCIELPEGSTTRDLSEILLGETERRLSAPPRATMARVQNLARLVRALYERLDCLHSTASFRTAVFSS</sequence>
<proteinExistence type="predicted"/>
<protein>
    <submittedName>
        <fullName evidence="2">Restriction endonuclease</fullName>
    </submittedName>
</protein>
<dbReference type="EMBL" id="CP015588">
    <property type="protein sequence ID" value="APY90503.1"/>
    <property type="molecule type" value="Genomic_DNA"/>
</dbReference>
<organism evidence="2 4">
    <name type="scientific">Streptomyces alfalfae</name>
    <dbReference type="NCBI Taxonomy" id="1642299"/>
    <lineage>
        <taxon>Bacteria</taxon>
        <taxon>Bacillati</taxon>
        <taxon>Actinomycetota</taxon>
        <taxon>Actinomycetes</taxon>
        <taxon>Kitasatosporales</taxon>
        <taxon>Streptomycetaceae</taxon>
        <taxon>Streptomyces</taxon>
    </lineage>
</organism>
<evidence type="ECO:0000313" key="3">
    <source>
        <dbReference type="Proteomes" id="UP000187191"/>
    </source>
</evidence>
<keyword evidence="2" id="KW-0540">Nuclease</keyword>
<dbReference type="AlphaFoldDB" id="A0A1P8TS95"/>
<dbReference type="KEGG" id="ssia:A7J05_01425"/>
<dbReference type="GO" id="GO:0004519">
    <property type="term" value="F:endonuclease activity"/>
    <property type="evidence" value="ECO:0007669"/>
    <property type="project" value="UniProtKB-KW"/>
</dbReference>
<evidence type="ECO:0000313" key="4">
    <source>
        <dbReference type="Proteomes" id="UP000596130"/>
    </source>
</evidence>
<dbReference type="Proteomes" id="UP000187191">
    <property type="component" value="Chromosome"/>
</dbReference>
<keyword evidence="2" id="KW-0255">Endonuclease</keyword>